<dbReference type="OrthoDB" id="5918880at2"/>
<name>A0A3L7A8G7_9HYPH</name>
<dbReference type="EMBL" id="RCTF01000014">
    <property type="protein sequence ID" value="RLP75871.1"/>
    <property type="molecule type" value="Genomic_DNA"/>
</dbReference>
<accession>A0A3L7A8G7</accession>
<dbReference type="Pfam" id="PF10649">
    <property type="entry name" value="DUF2478"/>
    <property type="match status" value="1"/>
</dbReference>
<protein>
    <submittedName>
        <fullName evidence="1">DUF2478 domain-containing protein</fullName>
    </submittedName>
</protein>
<dbReference type="AlphaFoldDB" id="A0A3L7A8G7"/>
<evidence type="ECO:0000313" key="1">
    <source>
        <dbReference type="EMBL" id="RLP75871.1"/>
    </source>
</evidence>
<dbReference type="RefSeq" id="WP_121624429.1">
    <property type="nucleotide sequence ID" value="NZ_JACIIW010000003.1"/>
</dbReference>
<dbReference type="InterPro" id="IPR018912">
    <property type="entry name" value="DUF2478"/>
</dbReference>
<comment type="caution">
    <text evidence="1">The sequence shown here is derived from an EMBL/GenBank/DDBJ whole genome shotgun (WGS) entry which is preliminary data.</text>
</comment>
<dbReference type="Proteomes" id="UP000269692">
    <property type="component" value="Unassembled WGS sequence"/>
</dbReference>
<proteinExistence type="predicted"/>
<keyword evidence="2" id="KW-1185">Reference proteome</keyword>
<gene>
    <name evidence="1" type="ORF">D9R14_16430</name>
</gene>
<organism evidence="1 2">
    <name type="scientific">Xanthobacter tagetidis</name>
    <dbReference type="NCBI Taxonomy" id="60216"/>
    <lineage>
        <taxon>Bacteria</taxon>
        <taxon>Pseudomonadati</taxon>
        <taxon>Pseudomonadota</taxon>
        <taxon>Alphaproteobacteria</taxon>
        <taxon>Hyphomicrobiales</taxon>
        <taxon>Xanthobacteraceae</taxon>
        <taxon>Xanthobacter</taxon>
    </lineage>
</organism>
<sequence length="181" mass="18661">MSLERSMILAVQGADREVIQALLAQAARRLASSGARVIGVIEHLPEGGGHEDVLLVDLVSGETNRLHQDLGPGAAGCSLDPAGLAAASAGVERAIAARLAEGGDLSDTVVVLSKFGRQEADGQGLTSAFHAAVAADLRVLTSVSPTVRGQWETFVGDLAHIVPARLDAVDAWWNVAEALAD</sequence>
<evidence type="ECO:0000313" key="2">
    <source>
        <dbReference type="Proteomes" id="UP000269692"/>
    </source>
</evidence>
<reference evidence="1 2" key="1">
    <citation type="submission" date="2018-10" db="EMBL/GenBank/DDBJ databases">
        <title>Xanthobacter tagetidis genome sequencing and assembly.</title>
        <authorList>
            <person name="Maclea K.S."/>
            <person name="Goen A.E."/>
            <person name="Fatima S.A."/>
        </authorList>
    </citation>
    <scope>NUCLEOTIDE SEQUENCE [LARGE SCALE GENOMIC DNA]</scope>
    <source>
        <strain evidence="1 2">ATCC 700314</strain>
    </source>
</reference>